<feature type="region of interest" description="Disordered" evidence="1">
    <location>
        <begin position="1"/>
        <end position="26"/>
    </location>
</feature>
<comment type="caution">
    <text evidence="4">The sequence shown here is derived from an EMBL/GenBank/DDBJ whole genome shotgun (WGS) entry which is preliminary data.</text>
</comment>
<evidence type="ECO:0000259" key="3">
    <source>
        <dbReference type="Pfam" id="PF07364"/>
    </source>
</evidence>
<evidence type="ECO:0000313" key="5">
    <source>
        <dbReference type="Proteomes" id="UP001595937"/>
    </source>
</evidence>
<name>A0ABW0FFK8_9MICO</name>
<evidence type="ECO:0000313" key="4">
    <source>
        <dbReference type="EMBL" id="MFC5298197.1"/>
    </source>
</evidence>
<dbReference type="RefSeq" id="WP_343922575.1">
    <property type="nucleotide sequence ID" value="NZ_BAAAIR010000016.1"/>
</dbReference>
<dbReference type="InterPro" id="IPR015995">
    <property type="entry name" value="MlrC_N"/>
</dbReference>
<sequence>MSATSQSTHPAEAAHPSDGTPPRPRIGIAGIAIESSTFTPYRSGADDFEVRRGTAAILDRYPFFSGAEDRGSSPGPAAPSGIGGGPSASGRALREAAEYAGVLHARALPGGQLARDVYEGWKQEIVEGLAAAHAEAPLDGFFFDIHGAMSVEGLEDAEGDLLTAIRGAIGPDVVVGTAMDLHGNVSHTLFEGCDLLTCYRHAPHIDAWETRERGLRDLVEAAARVRDGGALPHKALVHVPILLPGEKTSTRIEPARTIYGGIPAITQRGGITDISYWIGFAWADQPRCQAAIVAFGDDEAAVQEAALELAGTVWQARHDFEFVAPTGTFEECLDQAIASEARPFWISDSGDNPGAGGADDTTYCLARLAAREEIRSGAVSALMVALVDPDTTDAAWQAGVGGRLEVQVGARIDARDPGPVPLRVEVAALDESGPTGRAAALRVLDGESPTGLTVVVTGRRSQWARHEMFERLGLSMTGFDVVTVKMGYLEPDQYDAAADWLLALTPGGVDQDLVRLGHSRIQRPMIPFDAEIPAPSAADVLAGGGRARR</sequence>
<reference evidence="5" key="1">
    <citation type="journal article" date="2019" name="Int. J. Syst. Evol. Microbiol.">
        <title>The Global Catalogue of Microorganisms (GCM) 10K type strain sequencing project: providing services to taxonomists for standard genome sequencing and annotation.</title>
        <authorList>
            <consortium name="The Broad Institute Genomics Platform"/>
            <consortium name="The Broad Institute Genome Sequencing Center for Infectious Disease"/>
            <person name="Wu L."/>
            <person name="Ma J."/>
        </authorList>
    </citation>
    <scope>NUCLEOTIDE SEQUENCE [LARGE SCALE GENOMIC DNA]</scope>
    <source>
        <strain evidence="5">CGMCC 1.16455</strain>
    </source>
</reference>
<feature type="domain" description="Microcystin LR degradation protein MlrC C-terminal" evidence="2">
    <location>
        <begin position="346"/>
        <end position="520"/>
    </location>
</feature>
<feature type="domain" description="Microcystin LR degradation protein MlrC N-terminal" evidence="3">
    <location>
        <begin position="25"/>
        <end position="337"/>
    </location>
</feature>
<accession>A0ABW0FFK8</accession>
<proteinExistence type="predicted"/>
<protein>
    <submittedName>
        <fullName evidence="4">M81 family metallopeptidase</fullName>
    </submittedName>
</protein>
<keyword evidence="5" id="KW-1185">Reference proteome</keyword>
<evidence type="ECO:0000256" key="1">
    <source>
        <dbReference type="SAM" id="MobiDB-lite"/>
    </source>
</evidence>
<dbReference type="InterPro" id="IPR010799">
    <property type="entry name" value="MlrC_C"/>
</dbReference>
<dbReference type="EMBL" id="JBHSLN010000025">
    <property type="protein sequence ID" value="MFC5298197.1"/>
    <property type="molecule type" value="Genomic_DNA"/>
</dbReference>
<dbReference type="Proteomes" id="UP001595937">
    <property type="component" value="Unassembled WGS sequence"/>
</dbReference>
<dbReference type="Pfam" id="PF07364">
    <property type="entry name" value="DUF1485"/>
    <property type="match status" value="1"/>
</dbReference>
<feature type="region of interest" description="Disordered" evidence="1">
    <location>
        <begin position="67"/>
        <end position="89"/>
    </location>
</feature>
<dbReference type="GeneID" id="303296262"/>
<gene>
    <name evidence="4" type="ORF">ACFPK8_11800</name>
</gene>
<dbReference type="Pfam" id="PF07171">
    <property type="entry name" value="MlrC_C"/>
    <property type="match status" value="1"/>
</dbReference>
<evidence type="ECO:0000259" key="2">
    <source>
        <dbReference type="Pfam" id="PF07171"/>
    </source>
</evidence>
<organism evidence="4 5">
    <name type="scientific">Brachybacterium tyrofermentans</name>
    <dbReference type="NCBI Taxonomy" id="47848"/>
    <lineage>
        <taxon>Bacteria</taxon>
        <taxon>Bacillati</taxon>
        <taxon>Actinomycetota</taxon>
        <taxon>Actinomycetes</taxon>
        <taxon>Micrococcales</taxon>
        <taxon>Dermabacteraceae</taxon>
        <taxon>Brachybacterium</taxon>
    </lineage>
</organism>